<dbReference type="Proteomes" id="UP000018849">
    <property type="component" value="Unassembled WGS sequence"/>
</dbReference>
<dbReference type="SUPFAM" id="SSF53474">
    <property type="entry name" value="alpha/beta-Hydrolases"/>
    <property type="match status" value="1"/>
</dbReference>
<evidence type="ECO:0000313" key="1">
    <source>
        <dbReference type="EMBL" id="EPN39345.1"/>
    </source>
</evidence>
<protein>
    <submittedName>
        <fullName evidence="1">3-oxoadipate enol-lactone hydrolase family protein</fullName>
    </submittedName>
</protein>
<keyword evidence="1" id="KW-0378">Hydrolase</keyword>
<sequence length="46" mass="5149">MPDLLIDGKTLHYADQGTGPVVLLGHSYLWDKAMWSAQIDTLASRY</sequence>
<dbReference type="InterPro" id="IPR029058">
    <property type="entry name" value="AB_hydrolase_fold"/>
</dbReference>
<organism evidence="1 2">
    <name type="scientific">Pseudomonas syringae pv. actinidiae ICMP 19096</name>
    <dbReference type="NCBI Taxonomy" id="1194405"/>
    <lineage>
        <taxon>Bacteria</taxon>
        <taxon>Pseudomonadati</taxon>
        <taxon>Pseudomonadota</taxon>
        <taxon>Gammaproteobacteria</taxon>
        <taxon>Pseudomonadales</taxon>
        <taxon>Pseudomonadaceae</taxon>
        <taxon>Pseudomonas</taxon>
        <taxon>Pseudomonas syringae</taxon>
    </lineage>
</organism>
<feature type="non-terminal residue" evidence="1">
    <location>
        <position position="46"/>
    </location>
</feature>
<dbReference type="Gene3D" id="3.40.50.1820">
    <property type="entry name" value="alpha/beta hydrolase"/>
    <property type="match status" value="1"/>
</dbReference>
<gene>
    <name evidence="1" type="ORF">A245_37434</name>
</gene>
<dbReference type="AlphaFoldDB" id="A0A656JNI4"/>
<name>A0A656JNI4_PSESF</name>
<comment type="caution">
    <text evidence="1">The sequence shown here is derived from an EMBL/GenBank/DDBJ whole genome shotgun (WGS) entry which is preliminary data.</text>
</comment>
<reference evidence="1 2" key="1">
    <citation type="journal article" date="2013" name="PLoS Pathog.">
        <title>Genomic analysis of the Kiwifruit pathogen Pseudomonas syringae pv. actinidiae provides insight into the origins of an emergent plant disease.</title>
        <authorList>
            <person name="McCann H.C."/>
            <person name="Rikkerink E.H."/>
            <person name="Bertels F."/>
            <person name="Fiers M."/>
            <person name="Lu A."/>
            <person name="Rees-George J."/>
            <person name="Andersen M.T."/>
            <person name="Gleave A.P."/>
            <person name="Haubold B."/>
            <person name="Wohlers M.W."/>
            <person name="Guttman D.S."/>
            <person name="Wang P.W."/>
            <person name="Straub C."/>
            <person name="Vanneste J.L."/>
            <person name="Rainey P.B."/>
            <person name="Templeton M.D."/>
        </authorList>
    </citation>
    <scope>NUCLEOTIDE SEQUENCE [LARGE SCALE GENOMIC DNA]</scope>
    <source>
        <strain evidence="1 2">ICMP 19096</strain>
    </source>
</reference>
<dbReference type="GO" id="GO:0016787">
    <property type="term" value="F:hydrolase activity"/>
    <property type="evidence" value="ECO:0007669"/>
    <property type="project" value="UniProtKB-KW"/>
</dbReference>
<proteinExistence type="predicted"/>
<evidence type="ECO:0000313" key="2">
    <source>
        <dbReference type="Proteomes" id="UP000018849"/>
    </source>
</evidence>
<accession>A0A656JNI4</accession>
<dbReference type="EMBL" id="AOKF01003194">
    <property type="protein sequence ID" value="EPN39345.1"/>
    <property type="molecule type" value="Genomic_DNA"/>
</dbReference>